<organism evidence="4 5">
    <name type="scientific">Pseudooceanicola antarcticus</name>
    <dbReference type="NCBI Taxonomy" id="1247613"/>
    <lineage>
        <taxon>Bacteria</taxon>
        <taxon>Pseudomonadati</taxon>
        <taxon>Pseudomonadota</taxon>
        <taxon>Alphaproteobacteria</taxon>
        <taxon>Rhodobacterales</taxon>
        <taxon>Paracoccaceae</taxon>
        <taxon>Pseudooceanicola</taxon>
    </lineage>
</organism>
<keyword evidence="1" id="KW-0175">Coiled coil</keyword>
<dbReference type="PANTHER" id="PTHR31005">
    <property type="entry name" value="DUF4139 DOMAIN-CONTAINING PROTEIN"/>
    <property type="match status" value="1"/>
</dbReference>
<evidence type="ECO:0000256" key="1">
    <source>
        <dbReference type="SAM" id="Coils"/>
    </source>
</evidence>
<keyword evidence="5" id="KW-1185">Reference proteome</keyword>
<dbReference type="InterPro" id="IPR025554">
    <property type="entry name" value="DUF4140"/>
</dbReference>
<evidence type="ECO:0008006" key="6">
    <source>
        <dbReference type="Google" id="ProtNLM"/>
    </source>
</evidence>
<dbReference type="InterPro" id="IPR037291">
    <property type="entry name" value="DUF4139"/>
</dbReference>
<gene>
    <name evidence="4" type="ORF">CVM39_15240</name>
</gene>
<proteinExistence type="predicted"/>
<feature type="domain" description="DUF4140" evidence="3">
    <location>
        <begin position="48"/>
        <end position="144"/>
    </location>
</feature>
<feature type="domain" description="DUF4139" evidence="2">
    <location>
        <begin position="243"/>
        <end position="552"/>
    </location>
</feature>
<evidence type="ECO:0000313" key="5">
    <source>
        <dbReference type="Proteomes" id="UP000231702"/>
    </source>
</evidence>
<sequence>MGFPFGQAPKEDRMRRITHISTLALVAAMAGTTAWADVFPTDSAVTAATLYPQGATIQRSASFDLPAGRHQVVLTGMPLIDIDTLRLQAEGLVIGTISYRDRAVPPSGAEESPEIAAARQAVREVEAQLQAVEDRARAAELKAEAARDRIDFLTRLGGTEAAGSADADRLEELLDLVGGEGLKAREAALAAEQEARAIREERRPLEEDLEEAQAALEALLTASEEQSVLVIEVEAPEAASGELTLSYASWQASWRPAYDAYLTTGDAPALALARGAYLQQSTGEDWQDVAVTFSTARPAGQIAPGQVMGDRLSIFDPDEMPRPVPQPRPMARAEGADMALMAEPVMEEKAVAGFDGINVTYAAPQPVTVANGADAVKISLGQVELSPEVFARAVPLYDDSAFLVASLTNDSGELLLPGMAQLFRDGTYVGRSHIELVPAGEETEWSFGPIDGLRLSRQKDRMEGDRGVISRSNTRQEAVTLRVENRTDQAWDLRLLDRVPYSEQEDLQIEWSADLEPDVVDFDDRKGVLEWQFTLDAGAEQEIRLEHEVTWPDGKVLR</sequence>
<evidence type="ECO:0000313" key="4">
    <source>
        <dbReference type="EMBL" id="PJE27917.1"/>
    </source>
</evidence>
<protein>
    <recommendedName>
        <fullName evidence="6">DUF4139 domain-containing protein</fullName>
    </recommendedName>
</protein>
<dbReference type="Pfam" id="PF13600">
    <property type="entry name" value="DUF4140"/>
    <property type="match status" value="1"/>
</dbReference>
<comment type="caution">
    <text evidence="4">The sequence shown here is derived from an EMBL/GenBank/DDBJ whole genome shotgun (WGS) entry which is preliminary data.</text>
</comment>
<feature type="coiled-coil region" evidence="1">
    <location>
        <begin position="115"/>
        <end position="156"/>
    </location>
</feature>
<dbReference type="EMBL" id="PGTD01000017">
    <property type="protein sequence ID" value="PJE27917.1"/>
    <property type="molecule type" value="Genomic_DNA"/>
</dbReference>
<dbReference type="Pfam" id="PF13598">
    <property type="entry name" value="DUF4139"/>
    <property type="match status" value="1"/>
</dbReference>
<feature type="coiled-coil region" evidence="1">
    <location>
        <begin position="195"/>
        <end position="226"/>
    </location>
</feature>
<evidence type="ECO:0000259" key="3">
    <source>
        <dbReference type="Pfam" id="PF13600"/>
    </source>
</evidence>
<dbReference type="PANTHER" id="PTHR31005:SF8">
    <property type="entry name" value="DUF4139 DOMAIN-CONTAINING PROTEIN"/>
    <property type="match status" value="1"/>
</dbReference>
<dbReference type="InterPro" id="IPR011935">
    <property type="entry name" value="CHP02231"/>
</dbReference>
<accession>A0ABX4MMQ9</accession>
<evidence type="ECO:0000259" key="2">
    <source>
        <dbReference type="Pfam" id="PF13598"/>
    </source>
</evidence>
<dbReference type="NCBIfam" id="TIGR02231">
    <property type="entry name" value="mucoidy inhibitor MuiA family protein"/>
    <property type="match status" value="1"/>
</dbReference>
<name>A0ABX4MMQ9_9RHOB</name>
<dbReference type="Proteomes" id="UP000231702">
    <property type="component" value="Unassembled WGS sequence"/>
</dbReference>
<reference evidence="4 5" key="1">
    <citation type="journal article" date="2018" name="Int. J. Syst. Evol. Microbiol.">
        <title>Pseudooceanicola lipolyticus sp. nov., a marine alphaproteobacterium, reclassification of Oceanicola flagellatus as Pseudooceanicola flagellatus comb. nov. and emended description of the genus Pseudooceanicola.</title>
        <authorList>
            <person name="Huang M.-M."/>
            <person name="Guo L.-L."/>
            <person name="Wu Y.-H."/>
            <person name="Lai Q.-L."/>
            <person name="Shao Z.-Z."/>
            <person name="Wang C.-S."/>
            <person name="Wu M."/>
            <person name="Xu X.-W."/>
        </authorList>
    </citation>
    <scope>NUCLEOTIDE SEQUENCE [LARGE SCALE GENOMIC DNA]</scope>
    <source>
        <strain evidence="4 5">Ar-45</strain>
    </source>
</reference>